<evidence type="ECO:0000313" key="2">
    <source>
        <dbReference type="EMBL" id="KAK9997166.1"/>
    </source>
</evidence>
<protein>
    <recommendedName>
        <fullName evidence="4">Secreted protein</fullName>
    </recommendedName>
</protein>
<dbReference type="Proteomes" id="UP001459277">
    <property type="component" value="Unassembled WGS sequence"/>
</dbReference>
<feature type="chain" id="PRO_5043329615" description="Secreted protein" evidence="1">
    <location>
        <begin position="27"/>
        <end position="139"/>
    </location>
</feature>
<gene>
    <name evidence="2" type="ORF">SO802_021852</name>
</gene>
<evidence type="ECO:0000313" key="3">
    <source>
        <dbReference type="Proteomes" id="UP001459277"/>
    </source>
</evidence>
<accession>A0AAW2CHB8</accession>
<dbReference type="AlphaFoldDB" id="A0AAW2CHB8"/>
<evidence type="ECO:0008006" key="4">
    <source>
        <dbReference type="Google" id="ProtNLM"/>
    </source>
</evidence>
<name>A0AAW2CHB8_9ROSI</name>
<sequence length="139" mass="14501">MAVVKQNVRTMFCHFIFFLSVSDLIGGDFGSTMGCEGGGCIEVPPSESGAISTEASPSVSGLTTVCERGGCTEVSPSESEPICSEVSPSEFELICTEVSLSEFGSMIVREGVGCPAVSFSDSELMTVSEVAGCFQIKPF</sequence>
<organism evidence="2 3">
    <name type="scientific">Lithocarpus litseifolius</name>
    <dbReference type="NCBI Taxonomy" id="425828"/>
    <lineage>
        <taxon>Eukaryota</taxon>
        <taxon>Viridiplantae</taxon>
        <taxon>Streptophyta</taxon>
        <taxon>Embryophyta</taxon>
        <taxon>Tracheophyta</taxon>
        <taxon>Spermatophyta</taxon>
        <taxon>Magnoliopsida</taxon>
        <taxon>eudicotyledons</taxon>
        <taxon>Gunneridae</taxon>
        <taxon>Pentapetalae</taxon>
        <taxon>rosids</taxon>
        <taxon>fabids</taxon>
        <taxon>Fagales</taxon>
        <taxon>Fagaceae</taxon>
        <taxon>Lithocarpus</taxon>
    </lineage>
</organism>
<evidence type="ECO:0000256" key="1">
    <source>
        <dbReference type="SAM" id="SignalP"/>
    </source>
</evidence>
<keyword evidence="1" id="KW-0732">Signal</keyword>
<feature type="signal peptide" evidence="1">
    <location>
        <begin position="1"/>
        <end position="26"/>
    </location>
</feature>
<comment type="caution">
    <text evidence="2">The sequence shown here is derived from an EMBL/GenBank/DDBJ whole genome shotgun (WGS) entry which is preliminary data.</text>
</comment>
<proteinExistence type="predicted"/>
<reference evidence="2 3" key="1">
    <citation type="submission" date="2024-01" db="EMBL/GenBank/DDBJ databases">
        <title>A telomere-to-telomere, gap-free genome of sweet tea (Lithocarpus litseifolius).</title>
        <authorList>
            <person name="Zhou J."/>
        </authorList>
    </citation>
    <scope>NUCLEOTIDE SEQUENCE [LARGE SCALE GENOMIC DNA]</scope>
    <source>
        <strain evidence="2">Zhou-2022a</strain>
        <tissue evidence="2">Leaf</tissue>
    </source>
</reference>
<keyword evidence="3" id="KW-1185">Reference proteome</keyword>
<dbReference type="EMBL" id="JAZDWU010000007">
    <property type="protein sequence ID" value="KAK9997166.1"/>
    <property type="molecule type" value="Genomic_DNA"/>
</dbReference>